<dbReference type="EMBL" id="CAJNOI010000045">
    <property type="protein sequence ID" value="CAF0929364.1"/>
    <property type="molecule type" value="Genomic_DNA"/>
</dbReference>
<name>A0A814BJN0_9BILA</name>
<reference evidence="2" key="1">
    <citation type="submission" date="2021-02" db="EMBL/GenBank/DDBJ databases">
        <authorList>
            <person name="Nowell W R."/>
        </authorList>
    </citation>
    <scope>NUCLEOTIDE SEQUENCE</scope>
</reference>
<accession>A0A814BJN0</accession>
<protein>
    <submittedName>
        <fullName evidence="2">Uncharacterized protein</fullName>
    </submittedName>
</protein>
<dbReference type="EMBL" id="CAJNOM010000043">
    <property type="protein sequence ID" value="CAF0900852.1"/>
    <property type="molecule type" value="Genomic_DNA"/>
</dbReference>
<evidence type="ECO:0000313" key="3">
    <source>
        <dbReference type="Proteomes" id="UP000663832"/>
    </source>
</evidence>
<evidence type="ECO:0000313" key="1">
    <source>
        <dbReference type="EMBL" id="CAF0900852.1"/>
    </source>
</evidence>
<dbReference type="AlphaFoldDB" id="A0A814BJN0"/>
<keyword evidence="3" id="KW-1185">Reference proteome</keyword>
<dbReference type="Proteomes" id="UP000663832">
    <property type="component" value="Unassembled WGS sequence"/>
</dbReference>
<gene>
    <name evidence="2" type="ORF">BJG266_LOCUS11995</name>
    <name evidence="1" type="ORF">QVE165_LOCUS9467</name>
</gene>
<evidence type="ECO:0000313" key="2">
    <source>
        <dbReference type="EMBL" id="CAF0929364.1"/>
    </source>
</evidence>
<dbReference type="Proteomes" id="UP000663877">
    <property type="component" value="Unassembled WGS sequence"/>
</dbReference>
<evidence type="ECO:0000313" key="4">
    <source>
        <dbReference type="Proteomes" id="UP000663877"/>
    </source>
</evidence>
<proteinExistence type="predicted"/>
<organism evidence="2 4">
    <name type="scientific">Adineta steineri</name>
    <dbReference type="NCBI Taxonomy" id="433720"/>
    <lineage>
        <taxon>Eukaryota</taxon>
        <taxon>Metazoa</taxon>
        <taxon>Spiralia</taxon>
        <taxon>Gnathifera</taxon>
        <taxon>Rotifera</taxon>
        <taxon>Eurotatoria</taxon>
        <taxon>Bdelloidea</taxon>
        <taxon>Adinetida</taxon>
        <taxon>Adinetidae</taxon>
        <taxon>Adineta</taxon>
    </lineage>
</organism>
<comment type="caution">
    <text evidence="2">The sequence shown here is derived from an EMBL/GenBank/DDBJ whole genome shotgun (WGS) entry which is preliminary data.</text>
</comment>
<dbReference type="OrthoDB" id="185373at2759"/>
<sequence>MKILFPDQKNSLISDSILLSNIRLDRIKQFGTKIKSGISLTEVKGELVDFEVNDRSHPRSKGIHAQSKHIPDTLTKYGYKYDPSWVNRPLRNDETIETALSGHSERLAIAYHFIQQKKHHFFKSQTIFVWAMNRIFPENNRQSNRD</sequence>